<proteinExistence type="predicted"/>
<protein>
    <submittedName>
        <fullName evidence="1">Uncharacterized protein</fullName>
    </submittedName>
</protein>
<reference evidence="1" key="1">
    <citation type="journal article" date="2021" name="PeerJ">
        <title>Extensive microbial diversity within the chicken gut microbiome revealed by metagenomics and culture.</title>
        <authorList>
            <person name="Gilroy R."/>
            <person name="Ravi A."/>
            <person name="Getino M."/>
            <person name="Pursley I."/>
            <person name="Horton D.L."/>
            <person name="Alikhan N.F."/>
            <person name="Baker D."/>
            <person name="Gharbi K."/>
            <person name="Hall N."/>
            <person name="Watson M."/>
            <person name="Adriaenssens E.M."/>
            <person name="Foster-Nyarko E."/>
            <person name="Jarju S."/>
            <person name="Secka A."/>
            <person name="Antonio M."/>
            <person name="Oren A."/>
            <person name="Chaudhuri R.R."/>
            <person name="La Ragione R."/>
            <person name="Hildebrand F."/>
            <person name="Pallen M.J."/>
        </authorList>
    </citation>
    <scope>NUCLEOTIDE SEQUENCE</scope>
    <source>
        <strain evidence="1">CHK186-16707</strain>
    </source>
</reference>
<name>A0A9D2KMM0_9BACT</name>
<organism evidence="1 2">
    <name type="scientific">Candidatus Mailhella merdigallinarum</name>
    <dbReference type="NCBI Taxonomy" id="2838658"/>
    <lineage>
        <taxon>Bacteria</taxon>
        <taxon>Pseudomonadati</taxon>
        <taxon>Thermodesulfobacteriota</taxon>
        <taxon>Desulfovibrionia</taxon>
        <taxon>Desulfovibrionales</taxon>
        <taxon>Desulfovibrionaceae</taxon>
        <taxon>Mailhella</taxon>
    </lineage>
</organism>
<dbReference type="EMBL" id="DXAN01000025">
    <property type="protein sequence ID" value="HJA09047.1"/>
    <property type="molecule type" value="Genomic_DNA"/>
</dbReference>
<comment type="caution">
    <text evidence="1">The sequence shown here is derived from an EMBL/GenBank/DDBJ whole genome shotgun (WGS) entry which is preliminary data.</text>
</comment>
<dbReference type="Proteomes" id="UP000824225">
    <property type="component" value="Unassembled WGS sequence"/>
</dbReference>
<sequence length="221" mass="23893">MGRMIYTRVVLDMSTGAVLEQDGAWWDGPVAECKGGGGGSTVNSVDYAYNDRMATIAEEQNQWARDYYGVWQQYYKPYEIAQTQANMQLLPLETDLYKKQLQAAQKLLPQQTEAAQKFLTASTQGVDVNERMALATADASNAWKGVAEQTARANARMGVNPNSGRFQGIQAALGTQQAAQIAGARTQARVGAEAENYDRLTKAAAYNPSASILQGVGALKG</sequence>
<gene>
    <name evidence="1" type="ORF">H9962_07655</name>
</gene>
<evidence type="ECO:0000313" key="1">
    <source>
        <dbReference type="EMBL" id="HJA09047.1"/>
    </source>
</evidence>
<dbReference type="AlphaFoldDB" id="A0A9D2KMM0"/>
<evidence type="ECO:0000313" key="2">
    <source>
        <dbReference type="Proteomes" id="UP000824225"/>
    </source>
</evidence>
<accession>A0A9D2KMM0</accession>
<reference evidence="1" key="2">
    <citation type="submission" date="2021-04" db="EMBL/GenBank/DDBJ databases">
        <authorList>
            <person name="Gilroy R."/>
        </authorList>
    </citation>
    <scope>NUCLEOTIDE SEQUENCE</scope>
    <source>
        <strain evidence="1">CHK186-16707</strain>
    </source>
</reference>